<feature type="domain" description="ABC transmembrane type-1" evidence="10">
    <location>
        <begin position="24"/>
        <end position="238"/>
    </location>
</feature>
<dbReference type="PANTHER" id="PTHR30614:SF41">
    <property type="entry name" value="INNER MEMBRANE AMINO-ACID ABC TRANSPORTER PERMEASE PROTEIN YHDY"/>
    <property type="match status" value="1"/>
</dbReference>
<proteinExistence type="inferred from homology"/>
<dbReference type="CDD" id="cd06261">
    <property type="entry name" value="TM_PBP2"/>
    <property type="match status" value="1"/>
</dbReference>
<evidence type="ECO:0000256" key="7">
    <source>
        <dbReference type="ARBA" id="ARBA00022989"/>
    </source>
</evidence>
<keyword evidence="7 9" id="KW-1133">Transmembrane helix</keyword>
<dbReference type="GO" id="GO:0022857">
    <property type="term" value="F:transmembrane transporter activity"/>
    <property type="evidence" value="ECO:0007669"/>
    <property type="project" value="InterPro"/>
</dbReference>
<dbReference type="InterPro" id="IPR010065">
    <property type="entry name" value="AA_ABC_transptr_permease_3TM"/>
</dbReference>
<dbReference type="InterPro" id="IPR043429">
    <property type="entry name" value="ArtM/GltK/GlnP/TcyL/YhdX-like"/>
</dbReference>
<feature type="transmembrane region" description="Helical" evidence="9">
    <location>
        <begin position="76"/>
        <end position="95"/>
    </location>
</feature>
<reference evidence="11" key="2">
    <citation type="journal article" date="2021" name="PeerJ">
        <title>Extensive microbial diversity within the chicken gut microbiome revealed by metagenomics and culture.</title>
        <authorList>
            <person name="Gilroy R."/>
            <person name="Ravi A."/>
            <person name="Getino M."/>
            <person name="Pursley I."/>
            <person name="Horton D.L."/>
            <person name="Alikhan N.F."/>
            <person name="Baker D."/>
            <person name="Gharbi K."/>
            <person name="Hall N."/>
            <person name="Watson M."/>
            <person name="Adriaenssens E.M."/>
            <person name="Foster-Nyarko E."/>
            <person name="Jarju S."/>
            <person name="Secka A."/>
            <person name="Antonio M."/>
            <person name="Oren A."/>
            <person name="Chaudhuri R.R."/>
            <person name="La Ragione R."/>
            <person name="Hildebrand F."/>
            <person name="Pallen M.J."/>
        </authorList>
    </citation>
    <scope>NUCLEOTIDE SEQUENCE</scope>
    <source>
        <strain evidence="11">17213</strain>
    </source>
</reference>
<feature type="transmembrane region" description="Helical" evidence="9">
    <location>
        <begin position="16"/>
        <end position="48"/>
    </location>
</feature>
<comment type="subcellular location">
    <subcellularLocation>
        <location evidence="1">Cell inner membrane</location>
        <topology evidence="1">Multi-pass membrane protein</topology>
    </subcellularLocation>
    <subcellularLocation>
        <location evidence="9">Cell membrane</location>
        <topology evidence="9">Multi-pass membrane protein</topology>
    </subcellularLocation>
</comment>
<dbReference type="NCBIfam" id="TIGR01726">
    <property type="entry name" value="HEQRo_perm_3TM"/>
    <property type="match status" value="1"/>
</dbReference>
<keyword evidence="3 9" id="KW-0813">Transport</keyword>
<evidence type="ECO:0000259" key="10">
    <source>
        <dbReference type="PROSITE" id="PS50928"/>
    </source>
</evidence>
<sequence length="264" mass="28984">MEEWSASFDMLKNGAILIYILKGTLFTIIISTIAVLIGIVFGSVLALVRNYCHSPQYRIFRYAAIAYIEIFRNTPLLLWIFICVVFCPVPEIFAHRMFGLTTVETTLLFKASIALILFTSSVIAEIVRGGLNSVPAGQFEAAASQGFNVVQTMVYIVLPQAYRNVVPTLLSQVITTIKDSSYLANVATIELMSRVRQILSTANLYNGTGNINVSDVFVLYGCAAAIYFIINFALSLVVRHMQARRKAAASAYRTAAKAVGDAKA</sequence>
<feature type="transmembrane region" description="Helical" evidence="9">
    <location>
        <begin position="217"/>
        <end position="238"/>
    </location>
</feature>
<evidence type="ECO:0000256" key="3">
    <source>
        <dbReference type="ARBA" id="ARBA00022448"/>
    </source>
</evidence>
<dbReference type="SUPFAM" id="SSF161098">
    <property type="entry name" value="MetI-like"/>
    <property type="match status" value="1"/>
</dbReference>
<keyword evidence="4" id="KW-1003">Cell membrane</keyword>
<keyword evidence="6" id="KW-0029">Amino-acid transport</keyword>
<dbReference type="Proteomes" id="UP000823631">
    <property type="component" value="Unassembled WGS sequence"/>
</dbReference>
<comment type="similarity">
    <text evidence="2">Belongs to the binding-protein-dependent transport system permease family. HisMQ subfamily.</text>
</comment>
<dbReference type="PROSITE" id="PS50928">
    <property type="entry name" value="ABC_TM1"/>
    <property type="match status" value="1"/>
</dbReference>
<gene>
    <name evidence="11" type="ORF">IAB19_01360</name>
</gene>
<reference evidence="11" key="1">
    <citation type="submission" date="2020-10" db="EMBL/GenBank/DDBJ databases">
        <authorList>
            <person name="Gilroy R."/>
        </authorList>
    </citation>
    <scope>NUCLEOTIDE SEQUENCE</scope>
    <source>
        <strain evidence="11">17213</strain>
    </source>
</reference>
<dbReference type="InterPro" id="IPR000515">
    <property type="entry name" value="MetI-like"/>
</dbReference>
<keyword evidence="8 9" id="KW-0472">Membrane</keyword>
<dbReference type="PANTHER" id="PTHR30614">
    <property type="entry name" value="MEMBRANE COMPONENT OF AMINO ACID ABC TRANSPORTER"/>
    <property type="match status" value="1"/>
</dbReference>
<comment type="caution">
    <text evidence="11">The sequence shown here is derived from an EMBL/GenBank/DDBJ whole genome shotgun (WGS) entry which is preliminary data.</text>
</comment>
<evidence type="ECO:0000256" key="1">
    <source>
        <dbReference type="ARBA" id="ARBA00004429"/>
    </source>
</evidence>
<evidence type="ECO:0000256" key="2">
    <source>
        <dbReference type="ARBA" id="ARBA00010072"/>
    </source>
</evidence>
<dbReference type="AlphaFoldDB" id="A0A9D9GN35"/>
<dbReference type="Gene3D" id="1.10.3720.10">
    <property type="entry name" value="MetI-like"/>
    <property type="match status" value="1"/>
</dbReference>
<evidence type="ECO:0000313" key="12">
    <source>
        <dbReference type="Proteomes" id="UP000823631"/>
    </source>
</evidence>
<evidence type="ECO:0000256" key="5">
    <source>
        <dbReference type="ARBA" id="ARBA00022692"/>
    </source>
</evidence>
<evidence type="ECO:0000256" key="4">
    <source>
        <dbReference type="ARBA" id="ARBA00022475"/>
    </source>
</evidence>
<dbReference type="GO" id="GO:0006865">
    <property type="term" value="P:amino acid transport"/>
    <property type="evidence" value="ECO:0007669"/>
    <property type="project" value="UniProtKB-KW"/>
</dbReference>
<dbReference type="EMBL" id="JADINH010000023">
    <property type="protein sequence ID" value="MBO8415012.1"/>
    <property type="molecule type" value="Genomic_DNA"/>
</dbReference>
<evidence type="ECO:0000256" key="9">
    <source>
        <dbReference type="RuleBase" id="RU363032"/>
    </source>
</evidence>
<name>A0A9D9GN35_9GAMM</name>
<evidence type="ECO:0000256" key="8">
    <source>
        <dbReference type="ARBA" id="ARBA00023136"/>
    </source>
</evidence>
<dbReference type="GO" id="GO:0043190">
    <property type="term" value="C:ATP-binding cassette (ABC) transporter complex"/>
    <property type="evidence" value="ECO:0007669"/>
    <property type="project" value="InterPro"/>
</dbReference>
<protein>
    <submittedName>
        <fullName evidence="11">Amino acid ABC transporter permease</fullName>
    </submittedName>
</protein>
<dbReference type="InterPro" id="IPR035906">
    <property type="entry name" value="MetI-like_sf"/>
</dbReference>
<evidence type="ECO:0000256" key="6">
    <source>
        <dbReference type="ARBA" id="ARBA00022970"/>
    </source>
</evidence>
<dbReference type="Pfam" id="PF00528">
    <property type="entry name" value="BPD_transp_1"/>
    <property type="match status" value="1"/>
</dbReference>
<keyword evidence="5 9" id="KW-0812">Transmembrane</keyword>
<organism evidence="11 12">
    <name type="scientific">Candidatus Avisuccinivibrio stercorigallinarum</name>
    <dbReference type="NCBI Taxonomy" id="2840704"/>
    <lineage>
        <taxon>Bacteria</taxon>
        <taxon>Pseudomonadati</taxon>
        <taxon>Pseudomonadota</taxon>
        <taxon>Gammaproteobacteria</taxon>
        <taxon>Aeromonadales</taxon>
        <taxon>Succinivibrionaceae</taxon>
        <taxon>Succinivibrionaceae incertae sedis</taxon>
        <taxon>Candidatus Avisuccinivibrio</taxon>
    </lineage>
</organism>
<accession>A0A9D9GN35</accession>
<evidence type="ECO:0000313" key="11">
    <source>
        <dbReference type="EMBL" id="MBO8415012.1"/>
    </source>
</evidence>